<feature type="transmembrane region" description="Helical" evidence="3">
    <location>
        <begin position="12"/>
        <end position="35"/>
    </location>
</feature>
<proteinExistence type="inferred from homology"/>
<feature type="compositionally biased region" description="Basic and acidic residues" evidence="2">
    <location>
        <begin position="135"/>
        <end position="145"/>
    </location>
</feature>
<comment type="similarity">
    <text evidence="1">Belongs to the ANP1/MMN9/VAN1 family.</text>
</comment>
<gene>
    <name evidence="4" type="ORF">Cvel_7315</name>
</gene>
<evidence type="ECO:0000256" key="2">
    <source>
        <dbReference type="SAM" id="MobiDB-lite"/>
    </source>
</evidence>
<feature type="compositionally biased region" description="Low complexity" evidence="2">
    <location>
        <begin position="149"/>
        <end position="158"/>
    </location>
</feature>
<feature type="region of interest" description="Disordered" evidence="2">
    <location>
        <begin position="122"/>
        <end position="163"/>
    </location>
</feature>
<protein>
    <recommendedName>
        <fullName evidence="5">Nucleotide-diphospho-sugar transferase domain-containing protein</fullName>
    </recommendedName>
</protein>
<feature type="region of interest" description="Disordered" evidence="2">
    <location>
        <begin position="497"/>
        <end position="518"/>
    </location>
</feature>
<name>A0A0G4HL73_9ALVE</name>
<dbReference type="PhylomeDB" id="A0A0G4HL73"/>
<dbReference type="AlphaFoldDB" id="A0A0G4HL73"/>
<dbReference type="InterPro" id="IPR029044">
    <property type="entry name" value="Nucleotide-diphossugar_trans"/>
</dbReference>
<dbReference type="Gene3D" id="3.90.550.10">
    <property type="entry name" value="Spore Coat Polysaccharide Biosynthesis Protein SpsA, Chain A"/>
    <property type="match status" value="1"/>
</dbReference>
<dbReference type="VEuPathDB" id="CryptoDB:Cvel_7315"/>
<reference evidence="4" key="1">
    <citation type="submission" date="2014-11" db="EMBL/GenBank/DDBJ databases">
        <authorList>
            <person name="Otto D Thomas"/>
            <person name="Naeem Raeece"/>
        </authorList>
    </citation>
    <scope>NUCLEOTIDE SEQUENCE</scope>
</reference>
<evidence type="ECO:0008006" key="5">
    <source>
        <dbReference type="Google" id="ProtNLM"/>
    </source>
</evidence>
<evidence type="ECO:0000256" key="3">
    <source>
        <dbReference type="SAM" id="Phobius"/>
    </source>
</evidence>
<dbReference type="PANTHER" id="PTHR43083">
    <property type="entry name" value="MANNAN POLYMERASE II"/>
    <property type="match status" value="1"/>
</dbReference>
<dbReference type="InterPro" id="IPR052086">
    <property type="entry name" value="Mannan_Polymerase_Subunit"/>
</dbReference>
<keyword evidence="3" id="KW-1133">Transmembrane helix</keyword>
<organism evidence="4">
    <name type="scientific">Chromera velia CCMP2878</name>
    <dbReference type="NCBI Taxonomy" id="1169474"/>
    <lineage>
        <taxon>Eukaryota</taxon>
        <taxon>Sar</taxon>
        <taxon>Alveolata</taxon>
        <taxon>Colpodellida</taxon>
        <taxon>Chromeraceae</taxon>
        <taxon>Chromera</taxon>
    </lineage>
</organism>
<keyword evidence="3" id="KW-0472">Membrane</keyword>
<evidence type="ECO:0000256" key="1">
    <source>
        <dbReference type="ARBA" id="ARBA00037964"/>
    </source>
</evidence>
<dbReference type="PANTHER" id="PTHR43083:SF6">
    <property type="entry name" value="MANNAN POLYMERASE COMPLEXES SUBUNIT MNN9"/>
    <property type="match status" value="1"/>
</dbReference>
<accession>A0A0G4HL73</accession>
<sequence length="518" mass="58793">MGALIDKLVVTAVLAGLLVLMYRACDFMWITLKIYGRHRQKQREREGFQRRNLYSESRERNAPLPVLVEEQMSDQGAFLEEEVCAVPKEPSGWQGKPFVPTTVCQERVYRSYEMVIARHSRGNSPFSSVRRKQHREAESEGKKGGEGGSSPSSSSSSSADRGGTHLHQRILVASVIKNEDNFGYGRGLLDYFQTVEMLQYPRHLISVALLVSDEDPYKRMRTAFCERIRLGHFNRGFLIHKDRSVLGLLRENRTDRWLQGPRRQLLARLRNFLLSVALGRQDDAVFWMDADITSLEPDTLSLIVRSKKPIVTVNTAMEGDSLAYSYDMNAWYGYRKRPTCLQRDLAYWNKGFYSDDPLEDFEPGNIENQTFHLSELRERCDADLVRLHSVGGTVLFVQAEVHRDGALFTTNSVVGSEWRQDGFDGLETEGLCHTASFLGYKCWGMPFVTAWHFRDRPFGSGPEAWWADRGTKGGSLCTPPPCPLRFWEMQNLTAAAPAPPPGPIRVPVRKETASQSVS</sequence>
<keyword evidence="3" id="KW-0812">Transmembrane</keyword>
<evidence type="ECO:0000313" key="4">
    <source>
        <dbReference type="EMBL" id="CEM44868.1"/>
    </source>
</evidence>
<dbReference type="Pfam" id="PF03452">
    <property type="entry name" value="Anp1"/>
    <property type="match status" value="1"/>
</dbReference>
<dbReference type="EMBL" id="CDMZ01003039">
    <property type="protein sequence ID" value="CEM44868.1"/>
    <property type="molecule type" value="Genomic_DNA"/>
</dbReference>